<dbReference type="PROSITE" id="PS50935">
    <property type="entry name" value="SSB"/>
    <property type="match status" value="1"/>
</dbReference>
<evidence type="ECO:0008006" key="5">
    <source>
        <dbReference type="Google" id="ProtNLM"/>
    </source>
</evidence>
<sequence length="131" mass="14625">MNLFANSVTLRGFLGRDAEAPPSDGITAESFAVLTLCTEAGQWVKRDSYWLSHTAEHTIICPGPFLCGLTRGMKRGDYIEIEGTLRDFEYPQPVVISEDPLAMKESGFEIHAIKIQRLDYPPSEVYEVADN</sequence>
<reference evidence="3 4" key="1">
    <citation type="submission" date="2020-07" db="EMBL/GenBank/DDBJ databases">
        <title>Genomic Encyclopedia of Type Strains, Phase IV (KMG-V): Genome sequencing to study the core and pangenomes of soil and plant-associated prokaryotes.</title>
        <authorList>
            <person name="Whitman W."/>
        </authorList>
    </citation>
    <scope>NUCLEOTIDE SEQUENCE [LARGE SCALE GENOMIC DNA]</scope>
    <source>
        <strain evidence="3 4">M8UP22</strain>
    </source>
</reference>
<proteinExistence type="predicted"/>
<dbReference type="SUPFAM" id="SSF50249">
    <property type="entry name" value="Nucleic acid-binding proteins"/>
    <property type="match status" value="1"/>
</dbReference>
<evidence type="ECO:0000256" key="1">
    <source>
        <dbReference type="ARBA" id="ARBA00023125"/>
    </source>
</evidence>
<organism evidence="3 4">
    <name type="scientific">Tunturiibacter lichenicola</name>
    <dbReference type="NCBI Taxonomy" id="2051959"/>
    <lineage>
        <taxon>Bacteria</taxon>
        <taxon>Pseudomonadati</taxon>
        <taxon>Acidobacteriota</taxon>
        <taxon>Terriglobia</taxon>
        <taxon>Terriglobales</taxon>
        <taxon>Acidobacteriaceae</taxon>
        <taxon>Tunturiibacter</taxon>
    </lineage>
</organism>
<keyword evidence="1 2" id="KW-0238">DNA-binding</keyword>
<evidence type="ECO:0000313" key="3">
    <source>
        <dbReference type="EMBL" id="NYF91373.1"/>
    </source>
</evidence>
<dbReference type="GO" id="GO:0003697">
    <property type="term" value="F:single-stranded DNA binding"/>
    <property type="evidence" value="ECO:0007669"/>
    <property type="project" value="InterPro"/>
</dbReference>
<name>A0A852VEV6_9BACT</name>
<dbReference type="AlphaFoldDB" id="A0A852VEV6"/>
<dbReference type="EMBL" id="JACCCU010000002">
    <property type="protein sequence ID" value="NYF91373.1"/>
    <property type="molecule type" value="Genomic_DNA"/>
</dbReference>
<protein>
    <recommendedName>
        <fullName evidence="5">Single-stranded DNA-binding protein</fullName>
    </recommendedName>
</protein>
<evidence type="ECO:0000256" key="2">
    <source>
        <dbReference type="PROSITE-ProRule" id="PRU00252"/>
    </source>
</evidence>
<dbReference type="InterPro" id="IPR012340">
    <property type="entry name" value="NA-bd_OB-fold"/>
</dbReference>
<gene>
    <name evidence="3" type="ORF">HDF08_003475</name>
</gene>
<dbReference type="Proteomes" id="UP000564385">
    <property type="component" value="Unassembled WGS sequence"/>
</dbReference>
<evidence type="ECO:0000313" key="4">
    <source>
        <dbReference type="Proteomes" id="UP000564385"/>
    </source>
</evidence>
<dbReference type="Gene3D" id="2.40.50.140">
    <property type="entry name" value="Nucleic acid-binding proteins"/>
    <property type="match status" value="1"/>
</dbReference>
<comment type="caution">
    <text evidence="3">The sequence shown here is derived from an EMBL/GenBank/DDBJ whole genome shotgun (WGS) entry which is preliminary data.</text>
</comment>
<accession>A0A852VEV6</accession>
<dbReference type="InterPro" id="IPR000424">
    <property type="entry name" value="Primosome_PriB/ssb"/>
</dbReference>